<sequence>MSDGRTGRKDGSDGMASAAAFCCLCLLTMIVVVMVVGRAWKRMGWMGGGWVLQLLLLSPVVAVAATVLIALFFSCYITLSYIIILLACLLAREVSMQVESGSVVSLCLANASILLEPRACLPACLPACRHVRVFAPSHVLWPVSVDRQGEEEEQGEKSTPLSIPLMLASPSLLPTHLPLCWIDSTQRHQERSICLLLPSHRACCFCMTEIRTIYS</sequence>
<evidence type="ECO:0000256" key="1">
    <source>
        <dbReference type="SAM" id="Phobius"/>
    </source>
</evidence>
<feature type="transmembrane region" description="Helical" evidence="1">
    <location>
        <begin position="43"/>
        <end position="62"/>
    </location>
</feature>
<dbReference type="EMBL" id="JBBWUH010000001">
    <property type="protein sequence ID" value="KAK8176879.1"/>
    <property type="molecule type" value="Genomic_DNA"/>
</dbReference>
<feature type="transmembrane region" description="Helical" evidence="1">
    <location>
        <begin position="68"/>
        <end position="91"/>
    </location>
</feature>
<dbReference type="Proteomes" id="UP001456524">
    <property type="component" value="Unassembled WGS sequence"/>
</dbReference>
<protein>
    <submittedName>
        <fullName evidence="2">Uncharacterized protein</fullName>
    </submittedName>
</protein>
<keyword evidence="1" id="KW-0472">Membrane</keyword>
<organism evidence="2 3">
    <name type="scientific">Phyllosticta citrichinensis</name>
    <dbReference type="NCBI Taxonomy" id="1130410"/>
    <lineage>
        <taxon>Eukaryota</taxon>
        <taxon>Fungi</taxon>
        <taxon>Dikarya</taxon>
        <taxon>Ascomycota</taxon>
        <taxon>Pezizomycotina</taxon>
        <taxon>Dothideomycetes</taxon>
        <taxon>Dothideomycetes incertae sedis</taxon>
        <taxon>Botryosphaeriales</taxon>
        <taxon>Phyllostictaceae</taxon>
        <taxon>Phyllosticta</taxon>
    </lineage>
</organism>
<feature type="transmembrane region" description="Helical" evidence="1">
    <location>
        <begin position="15"/>
        <end position="36"/>
    </location>
</feature>
<comment type="caution">
    <text evidence="2">The sequence shown here is derived from an EMBL/GenBank/DDBJ whole genome shotgun (WGS) entry which is preliminary data.</text>
</comment>
<gene>
    <name evidence="2" type="ORF">IWX90DRAFT_1045</name>
</gene>
<keyword evidence="3" id="KW-1185">Reference proteome</keyword>
<keyword evidence="1" id="KW-1133">Transmembrane helix</keyword>
<keyword evidence="1" id="KW-0812">Transmembrane</keyword>
<name>A0ABR1Y5F9_9PEZI</name>
<evidence type="ECO:0000313" key="3">
    <source>
        <dbReference type="Proteomes" id="UP001456524"/>
    </source>
</evidence>
<accession>A0ABR1Y5F9</accession>
<reference evidence="2 3" key="1">
    <citation type="journal article" date="2022" name="G3 (Bethesda)">
        <title>Enemy or ally: a genomic approach to elucidate the lifestyle of Phyllosticta citrichinaensis.</title>
        <authorList>
            <person name="Buijs V.A."/>
            <person name="Groenewald J.Z."/>
            <person name="Haridas S."/>
            <person name="LaButti K.M."/>
            <person name="Lipzen A."/>
            <person name="Martin F.M."/>
            <person name="Barry K."/>
            <person name="Grigoriev I.V."/>
            <person name="Crous P.W."/>
            <person name="Seidl M.F."/>
        </authorList>
    </citation>
    <scope>NUCLEOTIDE SEQUENCE [LARGE SCALE GENOMIC DNA]</scope>
    <source>
        <strain evidence="2 3">CBS 129764</strain>
    </source>
</reference>
<evidence type="ECO:0000313" key="2">
    <source>
        <dbReference type="EMBL" id="KAK8176879.1"/>
    </source>
</evidence>
<proteinExistence type="predicted"/>